<organism evidence="2 3">
    <name type="scientific">Geodia barretti</name>
    <name type="common">Barrett's horny sponge</name>
    <dbReference type="NCBI Taxonomy" id="519541"/>
    <lineage>
        <taxon>Eukaryota</taxon>
        <taxon>Metazoa</taxon>
        <taxon>Porifera</taxon>
        <taxon>Demospongiae</taxon>
        <taxon>Heteroscleromorpha</taxon>
        <taxon>Tetractinellida</taxon>
        <taxon>Astrophorina</taxon>
        <taxon>Geodiidae</taxon>
        <taxon>Geodia</taxon>
    </lineage>
</organism>
<evidence type="ECO:0000256" key="1">
    <source>
        <dbReference type="SAM" id="MobiDB-lite"/>
    </source>
</evidence>
<dbReference type="Proteomes" id="UP001174909">
    <property type="component" value="Unassembled WGS sequence"/>
</dbReference>
<dbReference type="AlphaFoldDB" id="A0AA35SJB9"/>
<gene>
    <name evidence="2" type="ORF">GBAR_LOCUS17115</name>
</gene>
<feature type="region of interest" description="Disordered" evidence="1">
    <location>
        <begin position="1"/>
        <end position="24"/>
    </location>
</feature>
<feature type="compositionally biased region" description="Basic residues" evidence="1">
    <location>
        <begin position="1"/>
        <end position="11"/>
    </location>
</feature>
<feature type="compositionally biased region" description="Basic and acidic residues" evidence="1">
    <location>
        <begin position="12"/>
        <end position="24"/>
    </location>
</feature>
<accession>A0AA35SJB9</accession>
<sequence>MTKKKKLTLSMKKKEHERERQTEKVAREECNSHFWKFTKNMLGKGCMAQTSPAFTASTAHSFTEVYESSPHLFSSPSWMPSAPFPKPNSAMEMTPISEEELAHVISQV</sequence>
<evidence type="ECO:0000313" key="2">
    <source>
        <dbReference type="EMBL" id="CAI8030187.1"/>
    </source>
</evidence>
<keyword evidence="3" id="KW-1185">Reference proteome</keyword>
<reference evidence="2" key="1">
    <citation type="submission" date="2023-03" db="EMBL/GenBank/DDBJ databases">
        <authorList>
            <person name="Steffen K."/>
            <person name="Cardenas P."/>
        </authorList>
    </citation>
    <scope>NUCLEOTIDE SEQUENCE</scope>
</reference>
<proteinExistence type="predicted"/>
<comment type="caution">
    <text evidence="2">The sequence shown here is derived from an EMBL/GenBank/DDBJ whole genome shotgun (WGS) entry which is preliminary data.</text>
</comment>
<name>A0AA35SJB9_GEOBA</name>
<evidence type="ECO:0000313" key="3">
    <source>
        <dbReference type="Proteomes" id="UP001174909"/>
    </source>
</evidence>
<dbReference type="EMBL" id="CASHTH010002461">
    <property type="protein sequence ID" value="CAI8030187.1"/>
    <property type="molecule type" value="Genomic_DNA"/>
</dbReference>
<protein>
    <submittedName>
        <fullName evidence="2">Uncharacterized protein</fullName>
    </submittedName>
</protein>